<feature type="domain" description="Protein FecR C-terminal" evidence="3">
    <location>
        <begin position="240"/>
        <end position="301"/>
    </location>
</feature>
<dbReference type="PIRSF" id="PIRSF018266">
    <property type="entry name" value="FecR"/>
    <property type="match status" value="1"/>
</dbReference>
<dbReference type="InterPro" id="IPR006860">
    <property type="entry name" value="FecR"/>
</dbReference>
<evidence type="ECO:0000313" key="4">
    <source>
        <dbReference type="EMBL" id="RPE09118.1"/>
    </source>
</evidence>
<protein>
    <submittedName>
        <fullName evidence="4">DUF4974 domain-containing protein</fullName>
    </submittedName>
</protein>
<dbReference type="GO" id="GO:0016989">
    <property type="term" value="F:sigma factor antagonist activity"/>
    <property type="evidence" value="ECO:0007669"/>
    <property type="project" value="TreeGrafter"/>
</dbReference>
<dbReference type="Proteomes" id="UP000278351">
    <property type="component" value="Unassembled WGS sequence"/>
</dbReference>
<feature type="domain" description="FecR protein" evidence="2">
    <location>
        <begin position="103"/>
        <end position="194"/>
    </location>
</feature>
<gene>
    <name evidence="4" type="ORF">EGT74_19100</name>
</gene>
<dbReference type="PANTHER" id="PTHR30273">
    <property type="entry name" value="PERIPLASMIC SIGNAL SENSOR AND SIGMA FACTOR ACTIVATOR FECR-RELATED"/>
    <property type="match status" value="1"/>
</dbReference>
<evidence type="ECO:0000313" key="5">
    <source>
        <dbReference type="Proteomes" id="UP000278351"/>
    </source>
</evidence>
<accession>A0A3N4PNE1</accession>
<dbReference type="RefSeq" id="WP_123848116.1">
    <property type="nucleotide sequence ID" value="NZ_RPDH01000002.1"/>
</dbReference>
<keyword evidence="1" id="KW-0472">Membrane</keyword>
<feature type="transmembrane region" description="Helical" evidence="1">
    <location>
        <begin position="74"/>
        <end position="92"/>
    </location>
</feature>
<dbReference type="OrthoDB" id="697544at2"/>
<dbReference type="PANTHER" id="PTHR30273:SF2">
    <property type="entry name" value="PROTEIN FECR"/>
    <property type="match status" value="1"/>
</dbReference>
<comment type="caution">
    <text evidence="4">The sequence shown here is derived from an EMBL/GenBank/DDBJ whole genome shotgun (WGS) entry which is preliminary data.</text>
</comment>
<dbReference type="AlphaFoldDB" id="A0A3N4PNE1"/>
<keyword evidence="1" id="KW-1133">Transmembrane helix</keyword>
<dbReference type="InterPro" id="IPR012373">
    <property type="entry name" value="Ferrdict_sens_TM"/>
</dbReference>
<keyword evidence="1" id="KW-0812">Transmembrane</keyword>
<keyword evidence="5" id="KW-1185">Reference proteome</keyword>
<evidence type="ECO:0000256" key="1">
    <source>
        <dbReference type="SAM" id="Phobius"/>
    </source>
</evidence>
<evidence type="ECO:0000259" key="3">
    <source>
        <dbReference type="Pfam" id="PF16344"/>
    </source>
</evidence>
<dbReference type="Pfam" id="PF16344">
    <property type="entry name" value="FecR_C"/>
    <property type="match status" value="1"/>
</dbReference>
<dbReference type="InterPro" id="IPR032508">
    <property type="entry name" value="FecR_C"/>
</dbReference>
<sequence>MEERIKYLFRQYAAGKCSRKEYEEFFAYIRRSSHDDSIRALIQEAYAADGQVPAAPPYVDGNGALVLKKTKRSLRWSMAAAAVLVLGLVFWWNSSPELKRNFTARSEFKYLLLPDSTQVWLNAASTLEYPPQFKPGIREVYLSGEAYFDVQHADKVPFVIHTGTVSTTVLGTAFNIKAYPGLKNIIVAVNRGKVSVRYGKQQAATLTEGQRLKVDREETVAPAAVKTLVTEAAPWKLGNLAYDNETLDDIVKDLERVYNVHIRILDAGVGQTKISTSFRRDIGAEKALEVLCRLTDTDLKRSEGIYHIQ</sequence>
<reference evidence="4 5" key="1">
    <citation type="submission" date="2018-11" db="EMBL/GenBank/DDBJ databases">
        <title>Chitinophaga lutea sp.nov., isolate from arsenic contaminated soil.</title>
        <authorList>
            <person name="Zong Y."/>
        </authorList>
    </citation>
    <scope>NUCLEOTIDE SEQUENCE [LARGE SCALE GENOMIC DNA]</scope>
    <source>
        <strain evidence="4 5">ZY74</strain>
    </source>
</reference>
<organism evidence="4 5">
    <name type="scientific">Chitinophaga lutea</name>
    <dbReference type="NCBI Taxonomy" id="2488634"/>
    <lineage>
        <taxon>Bacteria</taxon>
        <taxon>Pseudomonadati</taxon>
        <taxon>Bacteroidota</taxon>
        <taxon>Chitinophagia</taxon>
        <taxon>Chitinophagales</taxon>
        <taxon>Chitinophagaceae</taxon>
        <taxon>Chitinophaga</taxon>
    </lineage>
</organism>
<name>A0A3N4PNE1_9BACT</name>
<dbReference type="Gene3D" id="2.60.120.1440">
    <property type="match status" value="1"/>
</dbReference>
<proteinExistence type="predicted"/>
<dbReference type="Pfam" id="PF04773">
    <property type="entry name" value="FecR"/>
    <property type="match status" value="1"/>
</dbReference>
<evidence type="ECO:0000259" key="2">
    <source>
        <dbReference type="Pfam" id="PF04773"/>
    </source>
</evidence>
<dbReference type="EMBL" id="RPDH01000002">
    <property type="protein sequence ID" value="RPE09118.1"/>
    <property type="molecule type" value="Genomic_DNA"/>
</dbReference>
<dbReference type="Gene3D" id="3.55.50.30">
    <property type="match status" value="1"/>
</dbReference>